<dbReference type="Pfam" id="PF01554">
    <property type="entry name" value="MatE"/>
    <property type="match status" value="2"/>
</dbReference>
<evidence type="ECO:0000256" key="10">
    <source>
        <dbReference type="SAM" id="Phobius"/>
    </source>
</evidence>
<gene>
    <name evidence="11" type="ORF">NE663_00625</name>
</gene>
<keyword evidence="7 10" id="KW-1133">Transmembrane helix</keyword>
<evidence type="ECO:0000256" key="5">
    <source>
        <dbReference type="ARBA" id="ARBA00022475"/>
    </source>
</evidence>
<feature type="transmembrane region" description="Helical" evidence="10">
    <location>
        <begin position="304"/>
        <end position="327"/>
    </location>
</feature>
<feature type="transmembrane region" description="Helical" evidence="10">
    <location>
        <begin position="227"/>
        <end position="249"/>
    </location>
</feature>
<evidence type="ECO:0000256" key="1">
    <source>
        <dbReference type="ARBA" id="ARBA00004651"/>
    </source>
</evidence>
<dbReference type="InterPro" id="IPR051327">
    <property type="entry name" value="MATE_MepA_subfamily"/>
</dbReference>
<feature type="transmembrane region" description="Helical" evidence="10">
    <location>
        <begin position="7"/>
        <end position="33"/>
    </location>
</feature>
<feature type="transmembrane region" description="Helical" evidence="10">
    <location>
        <begin position="380"/>
        <end position="400"/>
    </location>
</feature>
<evidence type="ECO:0000256" key="7">
    <source>
        <dbReference type="ARBA" id="ARBA00022989"/>
    </source>
</evidence>
<feature type="transmembrane region" description="Helical" evidence="10">
    <location>
        <begin position="406"/>
        <end position="427"/>
    </location>
</feature>
<feature type="transmembrane region" description="Helical" evidence="10">
    <location>
        <begin position="85"/>
        <end position="107"/>
    </location>
</feature>
<comment type="subcellular location">
    <subcellularLocation>
        <location evidence="1">Cell membrane</location>
        <topology evidence="1">Multi-pass membrane protein</topology>
    </subcellularLocation>
</comment>
<keyword evidence="5" id="KW-1003">Cell membrane</keyword>
<feature type="transmembrane region" description="Helical" evidence="10">
    <location>
        <begin position="347"/>
        <end position="373"/>
    </location>
</feature>
<feature type="transmembrane region" description="Helical" evidence="10">
    <location>
        <begin position="159"/>
        <end position="179"/>
    </location>
</feature>
<evidence type="ECO:0000256" key="2">
    <source>
        <dbReference type="ARBA" id="ARBA00008417"/>
    </source>
</evidence>
<keyword evidence="9" id="KW-0046">Antibiotic resistance</keyword>
<evidence type="ECO:0000313" key="11">
    <source>
        <dbReference type="EMBL" id="MCQ5120763.1"/>
    </source>
</evidence>
<dbReference type="CDD" id="cd13143">
    <property type="entry name" value="MATE_MepA_like"/>
    <property type="match status" value="1"/>
</dbReference>
<proteinExistence type="inferred from homology"/>
<dbReference type="EMBL" id="JANGCH010000001">
    <property type="protein sequence ID" value="MCQ5120763.1"/>
    <property type="molecule type" value="Genomic_DNA"/>
</dbReference>
<keyword evidence="6 10" id="KW-0812">Transmembrane</keyword>
<evidence type="ECO:0000313" key="12">
    <source>
        <dbReference type="Proteomes" id="UP001524435"/>
    </source>
</evidence>
<keyword evidence="4" id="KW-0813">Transport</keyword>
<dbReference type="RefSeq" id="WP_178200123.1">
    <property type="nucleotide sequence ID" value="NZ_JANGCH010000001.1"/>
</dbReference>
<dbReference type="PANTHER" id="PTHR43823:SF3">
    <property type="entry name" value="MULTIDRUG EXPORT PROTEIN MEPA"/>
    <property type="match status" value="1"/>
</dbReference>
<dbReference type="InterPro" id="IPR048279">
    <property type="entry name" value="MdtK-like"/>
</dbReference>
<protein>
    <recommendedName>
        <fullName evidence="3">Multidrug export protein MepA</fullName>
    </recommendedName>
</protein>
<feature type="transmembrane region" description="Helical" evidence="10">
    <location>
        <begin position="261"/>
        <end position="283"/>
    </location>
</feature>
<dbReference type="PIRSF" id="PIRSF006603">
    <property type="entry name" value="DinF"/>
    <property type="match status" value="1"/>
</dbReference>
<evidence type="ECO:0000256" key="6">
    <source>
        <dbReference type="ARBA" id="ARBA00022692"/>
    </source>
</evidence>
<evidence type="ECO:0000256" key="9">
    <source>
        <dbReference type="ARBA" id="ARBA00023251"/>
    </source>
</evidence>
<comment type="similarity">
    <text evidence="2">Belongs to the multi antimicrobial extrusion (MATE) (TC 2.A.66.1) family. MepA subfamily.</text>
</comment>
<feature type="transmembrane region" description="Helical" evidence="10">
    <location>
        <begin position="127"/>
        <end position="147"/>
    </location>
</feature>
<reference evidence="11 12" key="1">
    <citation type="submission" date="2022-06" db="EMBL/GenBank/DDBJ databases">
        <title>Isolation of gut microbiota from human fecal samples.</title>
        <authorList>
            <person name="Pamer E.G."/>
            <person name="Barat B."/>
            <person name="Waligurski E."/>
            <person name="Medina S."/>
            <person name="Paddock L."/>
            <person name="Mostad J."/>
        </authorList>
    </citation>
    <scope>NUCLEOTIDE SEQUENCE [LARGE SCALE GENOMIC DNA]</scope>
    <source>
        <strain evidence="11 12">DFI.6.1</strain>
    </source>
</reference>
<sequence length="440" mass="49270">MNSKKQFLKFVIPSVLSMLIFNLYTMVDGIYVAQIVGETALSAVNISIPYTNFIFAFALLFAVGTSTVVAIYRGQGDLREANETFTKNTVFLSVCGLLVTVFAVLNLETLARFLGASETTMPYVKDYLGIIVWFSYFYIVSYSLEVLVKTDGFPMISTLGVFIGAMTNIILDAVFMILFDMGIAGAALATGLSQVLTFSVFFIHFLRHKGSIRWCRFQFDFRIYKRIIPIGLADFITELSAGIIVFMFNHAILTYIGDAGLVTYTIITYVYNLVMMTFSGISQGMQPLVSYHYGKQDVHAYHTFFKYALFSTLIASLFALVICLFGTKWIVMIFLSPDSQPLFSNTLYAFRCFSLCYLVIGYNIVIAGYFAAVEKSRNSFLISVLRGFVLIAFALFFTSYCFGGDGIWFSTLICEGLCLIVSLFLILRQKKQERATGKAA</sequence>
<evidence type="ECO:0000256" key="3">
    <source>
        <dbReference type="ARBA" id="ARBA00022106"/>
    </source>
</evidence>
<organism evidence="11 12">
    <name type="scientific">Massilicoli timonensis</name>
    <dbReference type="NCBI Taxonomy" id="2015901"/>
    <lineage>
        <taxon>Bacteria</taxon>
        <taxon>Bacillati</taxon>
        <taxon>Bacillota</taxon>
        <taxon>Erysipelotrichia</taxon>
        <taxon>Erysipelotrichales</taxon>
        <taxon>Erysipelotrichaceae</taxon>
        <taxon>Massilicoli</taxon>
    </lineage>
</organism>
<evidence type="ECO:0000256" key="4">
    <source>
        <dbReference type="ARBA" id="ARBA00022448"/>
    </source>
</evidence>
<dbReference type="Proteomes" id="UP001524435">
    <property type="component" value="Unassembled WGS sequence"/>
</dbReference>
<feature type="transmembrane region" description="Helical" evidence="10">
    <location>
        <begin position="53"/>
        <end position="73"/>
    </location>
</feature>
<name>A0ABT1SHT0_9FIRM</name>
<feature type="transmembrane region" description="Helical" evidence="10">
    <location>
        <begin position="185"/>
        <end position="206"/>
    </location>
</feature>
<dbReference type="InterPro" id="IPR045070">
    <property type="entry name" value="MATE_MepA-like"/>
</dbReference>
<accession>A0ABT1SHT0</accession>
<keyword evidence="12" id="KW-1185">Reference proteome</keyword>
<evidence type="ECO:0000256" key="8">
    <source>
        <dbReference type="ARBA" id="ARBA00023136"/>
    </source>
</evidence>
<dbReference type="InterPro" id="IPR002528">
    <property type="entry name" value="MATE_fam"/>
</dbReference>
<keyword evidence="8 10" id="KW-0472">Membrane</keyword>
<comment type="caution">
    <text evidence="11">The sequence shown here is derived from an EMBL/GenBank/DDBJ whole genome shotgun (WGS) entry which is preliminary data.</text>
</comment>
<dbReference type="PANTHER" id="PTHR43823">
    <property type="entry name" value="SPORULATION PROTEIN YKVU"/>
    <property type="match status" value="1"/>
</dbReference>